<proteinExistence type="predicted"/>
<evidence type="ECO:0000313" key="2">
    <source>
        <dbReference type="Proteomes" id="UP000646946"/>
    </source>
</evidence>
<name>A0A832XGH1_9ARCH</name>
<dbReference type="AlphaFoldDB" id="A0A832XGH1"/>
<evidence type="ECO:0000313" key="1">
    <source>
        <dbReference type="EMBL" id="HIK00189.1"/>
    </source>
</evidence>
<dbReference type="EMBL" id="DVAB01000014">
    <property type="protein sequence ID" value="HIK00189.1"/>
    <property type="molecule type" value="Genomic_DNA"/>
</dbReference>
<sequence>MDREQHSEIHNWLEHWYGDNRKRMWARVGILAEEKVGGEVRYIVPEGGVSAETRNEFISGILKGLQAGINGAKKILEKAGDLKGAINALNQEKGEYVSQGSTAGQKEEDGFDLGVIEGLDLALKILNKLESPVLAYETLNDATLVNLTKVRNSMVRLASTRHKIEF</sequence>
<comment type="caution">
    <text evidence="1">The sequence shown here is derived from an EMBL/GenBank/DDBJ whole genome shotgun (WGS) entry which is preliminary data.</text>
</comment>
<organism evidence="1 2">
    <name type="scientific">Candidatus Naiadarchaeum limnaeum</name>
    <dbReference type="NCBI Taxonomy" id="2756139"/>
    <lineage>
        <taxon>Archaea</taxon>
        <taxon>Candidatus Undinarchaeota</taxon>
        <taxon>Candidatus Undinarchaeia</taxon>
        <taxon>Candidatus Naiadarchaeales</taxon>
        <taxon>Candidatus Naiadarchaeaceae</taxon>
        <taxon>Candidatus Naiadarchaeum</taxon>
    </lineage>
</organism>
<accession>A0A832XGH1</accession>
<protein>
    <submittedName>
        <fullName evidence="1">Uncharacterized protein</fullName>
    </submittedName>
</protein>
<dbReference type="Proteomes" id="UP000646946">
    <property type="component" value="Unassembled WGS sequence"/>
</dbReference>
<reference evidence="1 2" key="1">
    <citation type="journal article" name="Nat. Commun.">
        <title>Undinarchaeota illuminate DPANN phylogeny and the impact of gene transfer on archaeal evolution.</title>
        <authorList>
            <person name="Dombrowski N."/>
            <person name="Williams T.A."/>
            <person name="Sun J."/>
            <person name="Woodcroft B.J."/>
            <person name="Lee J.H."/>
            <person name="Minh B.Q."/>
            <person name="Rinke C."/>
            <person name="Spang A."/>
        </authorList>
    </citation>
    <scope>NUCLEOTIDE SEQUENCE [LARGE SCALE GENOMIC DNA]</scope>
    <source>
        <strain evidence="1">MAG_bin1129</strain>
    </source>
</reference>
<gene>
    <name evidence="1" type="ORF">H1016_01480</name>
</gene>
<keyword evidence="2" id="KW-1185">Reference proteome</keyword>